<dbReference type="PANTHER" id="PTHR11384:SF59">
    <property type="entry name" value="LYSOSOMAL COBALAMIN TRANSPORTER ABCD4"/>
    <property type="match status" value="1"/>
</dbReference>
<feature type="transmembrane region" description="Helical" evidence="9">
    <location>
        <begin position="30"/>
        <end position="51"/>
    </location>
</feature>
<dbReference type="PROSITE" id="PS50929">
    <property type="entry name" value="ABC_TM1F"/>
    <property type="match status" value="1"/>
</dbReference>
<dbReference type="Gene3D" id="3.40.50.300">
    <property type="entry name" value="P-loop containing nucleotide triphosphate hydrolases"/>
    <property type="match status" value="1"/>
</dbReference>
<dbReference type="RefSeq" id="WP_180307307.1">
    <property type="nucleotide sequence ID" value="NZ_CP058952.1"/>
</dbReference>
<evidence type="ECO:0000256" key="2">
    <source>
        <dbReference type="ARBA" id="ARBA00022448"/>
    </source>
</evidence>
<dbReference type="GO" id="GO:0005886">
    <property type="term" value="C:plasma membrane"/>
    <property type="evidence" value="ECO:0007669"/>
    <property type="project" value="UniProtKB-SubCell"/>
</dbReference>
<evidence type="ECO:0000313" key="12">
    <source>
        <dbReference type="EMBL" id="QLI80162.1"/>
    </source>
</evidence>
<keyword evidence="8 9" id="KW-0472">Membrane</keyword>
<dbReference type="PANTHER" id="PTHR11384">
    <property type="entry name" value="ATP-BINDING CASSETTE, SUB-FAMILY D MEMBER"/>
    <property type="match status" value="1"/>
</dbReference>
<dbReference type="InterPro" id="IPR011527">
    <property type="entry name" value="ABC1_TM_dom"/>
</dbReference>
<keyword evidence="6 12" id="KW-0067">ATP-binding</keyword>
<keyword evidence="7 9" id="KW-1133">Transmembrane helix</keyword>
<dbReference type="InterPro" id="IPR003439">
    <property type="entry name" value="ABC_transporter-like_ATP-bd"/>
</dbReference>
<evidence type="ECO:0000256" key="3">
    <source>
        <dbReference type="ARBA" id="ARBA00022475"/>
    </source>
</evidence>
<dbReference type="Proteomes" id="UP000510822">
    <property type="component" value="Chromosome"/>
</dbReference>
<feature type="transmembrane region" description="Helical" evidence="9">
    <location>
        <begin position="75"/>
        <end position="96"/>
    </location>
</feature>
<evidence type="ECO:0000259" key="11">
    <source>
        <dbReference type="PROSITE" id="PS50929"/>
    </source>
</evidence>
<dbReference type="PROSITE" id="PS50893">
    <property type="entry name" value="ABC_TRANSPORTER_2"/>
    <property type="match status" value="1"/>
</dbReference>
<protein>
    <submittedName>
        <fullName evidence="12">ABC transporter ATP-binding protein/permease</fullName>
    </submittedName>
</protein>
<dbReference type="Pfam" id="PF06472">
    <property type="entry name" value="ABC_membrane_2"/>
    <property type="match status" value="1"/>
</dbReference>
<dbReference type="KEGG" id="cfon:HZU75_00645"/>
<keyword evidence="4 9" id="KW-0812">Transmembrane</keyword>
<dbReference type="GO" id="GO:0016887">
    <property type="term" value="F:ATP hydrolysis activity"/>
    <property type="evidence" value="ECO:0007669"/>
    <property type="project" value="InterPro"/>
</dbReference>
<dbReference type="InterPro" id="IPR050835">
    <property type="entry name" value="ABC_transporter_sub-D"/>
</dbReference>
<dbReference type="GO" id="GO:0140359">
    <property type="term" value="F:ABC-type transporter activity"/>
    <property type="evidence" value="ECO:0007669"/>
    <property type="project" value="InterPro"/>
</dbReference>
<feature type="transmembrane region" description="Helical" evidence="9">
    <location>
        <begin position="277"/>
        <end position="296"/>
    </location>
</feature>
<gene>
    <name evidence="12" type="ORF">HZU75_00645</name>
</gene>
<dbReference type="CDD" id="cd03223">
    <property type="entry name" value="ABCD_peroxisomal_ALDP"/>
    <property type="match status" value="1"/>
</dbReference>
<dbReference type="InterPro" id="IPR027417">
    <property type="entry name" value="P-loop_NTPase"/>
</dbReference>
<keyword evidence="5" id="KW-0547">Nucleotide-binding</keyword>
<evidence type="ECO:0000256" key="5">
    <source>
        <dbReference type="ARBA" id="ARBA00022741"/>
    </source>
</evidence>
<dbReference type="GO" id="GO:0005524">
    <property type="term" value="F:ATP binding"/>
    <property type="evidence" value="ECO:0007669"/>
    <property type="project" value="UniProtKB-KW"/>
</dbReference>
<feature type="transmembrane region" description="Helical" evidence="9">
    <location>
        <begin position="192"/>
        <end position="212"/>
    </location>
</feature>
<dbReference type="Gene3D" id="1.20.1560.10">
    <property type="entry name" value="ABC transporter type 1, transmembrane domain"/>
    <property type="match status" value="1"/>
</dbReference>
<evidence type="ECO:0000256" key="4">
    <source>
        <dbReference type="ARBA" id="ARBA00022692"/>
    </source>
</evidence>
<evidence type="ECO:0000313" key="13">
    <source>
        <dbReference type="Proteomes" id="UP000510822"/>
    </source>
</evidence>
<dbReference type="Pfam" id="PF00005">
    <property type="entry name" value="ABC_tran"/>
    <property type="match status" value="1"/>
</dbReference>
<feature type="domain" description="ABC transmembrane type-1" evidence="11">
    <location>
        <begin position="37"/>
        <end position="336"/>
    </location>
</feature>
<evidence type="ECO:0000259" key="10">
    <source>
        <dbReference type="PROSITE" id="PS50893"/>
    </source>
</evidence>
<evidence type="ECO:0000256" key="1">
    <source>
        <dbReference type="ARBA" id="ARBA00004651"/>
    </source>
</evidence>
<comment type="subcellular location">
    <subcellularLocation>
        <location evidence="1">Cell membrane</location>
        <topology evidence="1">Multi-pass membrane protein</topology>
    </subcellularLocation>
</comment>
<dbReference type="InterPro" id="IPR017871">
    <property type="entry name" value="ABC_transporter-like_CS"/>
</dbReference>
<keyword evidence="2" id="KW-0813">Transport</keyword>
<organism evidence="12 13">
    <name type="scientific">Chitinibacter fontanus</name>
    <dbReference type="NCBI Taxonomy" id="1737446"/>
    <lineage>
        <taxon>Bacteria</taxon>
        <taxon>Pseudomonadati</taxon>
        <taxon>Pseudomonadota</taxon>
        <taxon>Betaproteobacteria</taxon>
        <taxon>Neisseriales</taxon>
        <taxon>Chitinibacteraceae</taxon>
        <taxon>Chitinibacter</taxon>
    </lineage>
</organism>
<name>A0A7D5Z3I8_9NEIS</name>
<evidence type="ECO:0000256" key="6">
    <source>
        <dbReference type="ARBA" id="ARBA00022840"/>
    </source>
</evidence>
<feature type="domain" description="ABC transporter" evidence="10">
    <location>
        <begin position="369"/>
        <end position="572"/>
    </location>
</feature>
<accession>A0A7D5Z3I8</accession>
<keyword evidence="3" id="KW-1003">Cell membrane</keyword>
<evidence type="ECO:0000256" key="7">
    <source>
        <dbReference type="ARBA" id="ARBA00022989"/>
    </source>
</evidence>
<dbReference type="EMBL" id="CP058952">
    <property type="protein sequence ID" value="QLI80162.1"/>
    <property type="molecule type" value="Genomic_DNA"/>
</dbReference>
<dbReference type="InterPro" id="IPR036640">
    <property type="entry name" value="ABC1_TM_sf"/>
</dbReference>
<evidence type="ECO:0000256" key="9">
    <source>
        <dbReference type="SAM" id="Phobius"/>
    </source>
</evidence>
<feature type="transmembrane region" description="Helical" evidence="9">
    <location>
        <begin position="146"/>
        <end position="172"/>
    </location>
</feature>
<dbReference type="AlphaFoldDB" id="A0A7D5Z3I8"/>
<reference evidence="12 13" key="1">
    <citation type="journal article" date="2016" name="Int. J. Syst. Evol. Microbiol.">
        <title>Chitinibacter fontanus sp. nov., isolated from a spring.</title>
        <authorList>
            <person name="Sheu S.Y."/>
            <person name="Li Y.S."/>
            <person name="Young C.C."/>
            <person name="Chen W.M."/>
        </authorList>
    </citation>
    <scope>NUCLEOTIDE SEQUENCE [LARGE SCALE GENOMIC DNA]</scope>
    <source>
        <strain evidence="12 13">STM-7</strain>
    </source>
</reference>
<dbReference type="SMART" id="SM00382">
    <property type="entry name" value="AAA"/>
    <property type="match status" value="1"/>
</dbReference>
<evidence type="ECO:0000256" key="8">
    <source>
        <dbReference type="ARBA" id="ARBA00023136"/>
    </source>
</evidence>
<dbReference type="PROSITE" id="PS00211">
    <property type="entry name" value="ABC_TRANSPORTER_1"/>
    <property type="match status" value="1"/>
</dbReference>
<sequence length="572" mass="64409">MSAAKAPTVRHLFRNFWRIAKPYWVSEDKLYAWGLLALVISLSLGLVYMNVQFNSWYNEFYNTLQNLDAKGFKAALYKFGYLAFAYIVIAVYAIWFQQMLEIRWRKWATIHYTQKWLSENNFYRLQLTDANTDNPDQRIAEDVGQFVSISLSLSLGLLRSVVTLVSFIGILWTLSGPLKFMLGGSEVTIHGYMVWVAIIYALIGTGITILLGRPLVGLNFMQQRYEADFRFGLVRVRENAESIALYAGSKDEQERLGYRFLNVVNNFWSLMRMNKRLTWFTSFWGQLAIIFPLIVAAPRFFAKEIPLGGLMQINSAFGQVYGALDFIIGSFSTLANWKAVIDRLTTFERSVDTAAQLPRINPQPISQGLELKQLNVTKPNGEVLLADLNLELGAGDTVLIRGKSGSGKSTLLRSLAGIWPYAQGYLGVQSNTRSLFLSQKPYMPLGSLRAALYYPNDVEQDDGQIAELLTMAGLAHLLPRLDEIDAWSHVLSLGEQQRIALLRAILVKPDFLFMDESTSALDADGEAVLYQAVREAMKNGVMISVGHRVGLTEYHAQVLDCHGNGQWALNTL</sequence>
<keyword evidence="13" id="KW-1185">Reference proteome</keyword>
<proteinExistence type="predicted"/>
<dbReference type="SUPFAM" id="SSF52540">
    <property type="entry name" value="P-loop containing nucleoside triphosphate hydrolases"/>
    <property type="match status" value="1"/>
</dbReference>
<dbReference type="SUPFAM" id="SSF90123">
    <property type="entry name" value="ABC transporter transmembrane region"/>
    <property type="match status" value="1"/>
</dbReference>
<dbReference type="InterPro" id="IPR003593">
    <property type="entry name" value="AAA+_ATPase"/>
</dbReference>